<keyword evidence="5" id="KW-1185">Reference proteome</keyword>
<dbReference type="PANTHER" id="PTHR37299">
    <property type="entry name" value="TRANSCRIPTIONAL REGULATOR-RELATED"/>
    <property type="match status" value="1"/>
</dbReference>
<evidence type="ECO:0000313" key="4">
    <source>
        <dbReference type="EMBL" id="MBL6448430.1"/>
    </source>
</evidence>
<evidence type="ECO:0000313" key="5">
    <source>
        <dbReference type="Proteomes" id="UP000614216"/>
    </source>
</evidence>
<dbReference type="AlphaFoldDB" id="A0A937KFM2"/>
<gene>
    <name evidence="4" type="ORF">JMN32_19105</name>
</gene>
<dbReference type="GO" id="GO:0003677">
    <property type="term" value="F:DNA binding"/>
    <property type="evidence" value="ECO:0007669"/>
    <property type="project" value="UniProtKB-KW"/>
</dbReference>
<dbReference type="Gene3D" id="2.40.50.1020">
    <property type="entry name" value="LytTr DNA-binding domain"/>
    <property type="match status" value="1"/>
</dbReference>
<dbReference type="Pfam" id="PF00072">
    <property type="entry name" value="Response_reg"/>
    <property type="match status" value="1"/>
</dbReference>
<comment type="caution">
    <text evidence="4">The sequence shown here is derived from an EMBL/GenBank/DDBJ whole genome shotgun (WGS) entry which is preliminary data.</text>
</comment>
<dbReference type="InterPro" id="IPR007492">
    <property type="entry name" value="LytTR_DNA-bd_dom"/>
</dbReference>
<evidence type="ECO:0000259" key="3">
    <source>
        <dbReference type="PROSITE" id="PS50930"/>
    </source>
</evidence>
<accession>A0A937KFM2</accession>
<dbReference type="InterPro" id="IPR011006">
    <property type="entry name" value="CheY-like_superfamily"/>
</dbReference>
<feature type="domain" description="Response regulatory" evidence="2">
    <location>
        <begin position="10"/>
        <end position="127"/>
    </location>
</feature>
<dbReference type="PROSITE" id="PS50110">
    <property type="entry name" value="RESPONSE_REGULATORY"/>
    <property type="match status" value="1"/>
</dbReference>
<dbReference type="SMART" id="SM00448">
    <property type="entry name" value="REC"/>
    <property type="match status" value="1"/>
</dbReference>
<sequence length="258" mass="29716">MSNVTKQKVNVLVVEDEILLALDIKMLLTRLNYNVQEIVSSADKALNILDERAKEIDIMLIDIVLEGDKDGIEFARVIKKRYNIPFIFVSSYFDGNLIERAKSVNPYGYLLKPVNEKELLISIELALSNFSNQPPDKAISNKPWQGANTDTALQINDSLFLKKDQHFQRVTLDDILLLEADNNYTLIYSKSERFLYSTVLRKMEEKLPSGQFLRVHRSYVVNIQSVTGFEGNTLFIGEMRIPVSKQYREEVFRLFKAV</sequence>
<dbReference type="EMBL" id="JAEUGD010000064">
    <property type="protein sequence ID" value="MBL6448430.1"/>
    <property type="molecule type" value="Genomic_DNA"/>
</dbReference>
<dbReference type="RefSeq" id="WP_202857970.1">
    <property type="nucleotide sequence ID" value="NZ_JAEUGD010000064.1"/>
</dbReference>
<keyword evidence="1" id="KW-0597">Phosphoprotein</keyword>
<feature type="modified residue" description="4-aspartylphosphate" evidence="1">
    <location>
        <position position="62"/>
    </location>
</feature>
<dbReference type="PANTHER" id="PTHR37299:SF1">
    <property type="entry name" value="STAGE 0 SPORULATION PROTEIN A HOMOLOG"/>
    <property type="match status" value="1"/>
</dbReference>
<dbReference type="InterPro" id="IPR001789">
    <property type="entry name" value="Sig_transdc_resp-reg_receiver"/>
</dbReference>
<dbReference type="Pfam" id="PF04397">
    <property type="entry name" value="LytTR"/>
    <property type="match status" value="1"/>
</dbReference>
<evidence type="ECO:0000256" key="1">
    <source>
        <dbReference type="PROSITE-ProRule" id="PRU00169"/>
    </source>
</evidence>
<feature type="domain" description="HTH LytTR-type" evidence="3">
    <location>
        <begin position="159"/>
        <end position="257"/>
    </location>
</feature>
<dbReference type="SMART" id="SM00850">
    <property type="entry name" value="LytTR"/>
    <property type="match status" value="1"/>
</dbReference>
<dbReference type="SUPFAM" id="SSF52172">
    <property type="entry name" value="CheY-like"/>
    <property type="match status" value="1"/>
</dbReference>
<proteinExistence type="predicted"/>
<dbReference type="InterPro" id="IPR046947">
    <property type="entry name" value="LytR-like"/>
</dbReference>
<dbReference type="Gene3D" id="3.40.50.2300">
    <property type="match status" value="1"/>
</dbReference>
<dbReference type="CDD" id="cd17534">
    <property type="entry name" value="REC_DC-like"/>
    <property type="match status" value="1"/>
</dbReference>
<dbReference type="Proteomes" id="UP000614216">
    <property type="component" value="Unassembled WGS sequence"/>
</dbReference>
<protein>
    <submittedName>
        <fullName evidence="4">LytTR family transcriptional regulator DNA-binding domain-containing protein</fullName>
    </submittedName>
</protein>
<dbReference type="PROSITE" id="PS50930">
    <property type="entry name" value="HTH_LYTTR"/>
    <property type="match status" value="1"/>
</dbReference>
<name>A0A937KFM2_9BACT</name>
<keyword evidence="4" id="KW-0238">DNA-binding</keyword>
<reference evidence="4" key="1">
    <citation type="submission" date="2021-01" db="EMBL/GenBank/DDBJ databases">
        <title>Fulvivirga kasyanovii gen. nov., sp nov., a novel member of the phylum Bacteroidetes isolated from seawater in a mussel farm.</title>
        <authorList>
            <person name="Zhao L.-H."/>
            <person name="Wang Z.-J."/>
        </authorList>
    </citation>
    <scope>NUCLEOTIDE SEQUENCE</scope>
    <source>
        <strain evidence="4">29W222</strain>
    </source>
</reference>
<dbReference type="GO" id="GO:0000156">
    <property type="term" value="F:phosphorelay response regulator activity"/>
    <property type="evidence" value="ECO:0007669"/>
    <property type="project" value="InterPro"/>
</dbReference>
<organism evidence="4 5">
    <name type="scientific">Fulvivirga marina</name>
    <dbReference type="NCBI Taxonomy" id="2494733"/>
    <lineage>
        <taxon>Bacteria</taxon>
        <taxon>Pseudomonadati</taxon>
        <taxon>Bacteroidota</taxon>
        <taxon>Cytophagia</taxon>
        <taxon>Cytophagales</taxon>
        <taxon>Fulvivirgaceae</taxon>
        <taxon>Fulvivirga</taxon>
    </lineage>
</organism>
<evidence type="ECO:0000259" key="2">
    <source>
        <dbReference type="PROSITE" id="PS50110"/>
    </source>
</evidence>